<keyword evidence="2" id="KW-0808">Transferase</keyword>
<evidence type="ECO:0000259" key="1">
    <source>
        <dbReference type="Pfam" id="PF03190"/>
    </source>
</evidence>
<dbReference type="SUPFAM" id="SSF48208">
    <property type="entry name" value="Six-hairpin glycosidases"/>
    <property type="match status" value="1"/>
</dbReference>
<protein>
    <submittedName>
        <fullName evidence="2">Thymidylate kinase</fullName>
        <ecNumber evidence="2">2.7.4.9</ecNumber>
    </submittedName>
</protein>
<organism evidence="2">
    <name type="scientific">hydrothermal vent metagenome</name>
    <dbReference type="NCBI Taxonomy" id="652676"/>
    <lineage>
        <taxon>unclassified sequences</taxon>
        <taxon>metagenomes</taxon>
        <taxon>ecological metagenomes</taxon>
    </lineage>
</organism>
<name>A0A1W1CS57_9ZZZZ</name>
<keyword evidence="2" id="KW-0418">Kinase</keyword>
<dbReference type="InterPro" id="IPR024705">
    <property type="entry name" value="Ssp411"/>
</dbReference>
<dbReference type="InterPro" id="IPR008928">
    <property type="entry name" value="6-hairpin_glycosidase_sf"/>
</dbReference>
<gene>
    <name evidence="2" type="ORF">MNB_SV-14-489</name>
</gene>
<dbReference type="InterPro" id="IPR036249">
    <property type="entry name" value="Thioredoxin-like_sf"/>
</dbReference>
<sequence length="564" mass="65146">MLNYLENEDSPYLKSYKNSPINWHTWEEKTFEKAKNENKAIFLSIGQSYSYWSSLMDKESFSKNNIAELLNERFIAIKVDAQEHPELSKYYQRVHKLLNRSTAGFPLSVFMTENLEPFYVASYIAPEAQKELLGFEALLRVVSNKYITDHETLVTKGQEVLDNINPKFEKIEATKLNINVLKTIKLHSQELLDKENGGFGTSPKFPNTSILELLLDSYEITKDKLFLDAVTLSLDAMSNGGLYDSKEGGFYAYSQESNWQNPYPLKTTYDNALLAKLYLRAYQITAKEEYKKIAFQSIDFILAHMSESKLFFSKNYQRTDTDKSIITSWNSMMISTLFIASTLDKKYQNIAIESLKTLLSTLYINNTLYHSTQIDTQPKINAFLEDYAYLGETLISAYQSTLDESYLIQATHFANILIEKFYKYGKWNFSNGSFSIEEEIFDYTYPSSLSIATSVLMSISSLVDTNYKKFVFKTLEINSYNLMRQPLSSPTLTQLLLRYLKDDIIIKSNEKLLKKSLHKRSSMGYPFVLFKTTLDKNILLCNSNSSFATETDFKNIKAFNEYLQ</sequence>
<reference evidence="2" key="1">
    <citation type="submission" date="2016-10" db="EMBL/GenBank/DDBJ databases">
        <authorList>
            <person name="de Groot N.N."/>
        </authorList>
    </citation>
    <scope>NUCLEOTIDE SEQUENCE</scope>
</reference>
<feature type="domain" description="Spermatogenesis-associated protein 20-like TRX" evidence="1">
    <location>
        <begin position="3"/>
        <end position="164"/>
    </location>
</feature>
<dbReference type="PANTHER" id="PTHR42899">
    <property type="entry name" value="SPERMATOGENESIS-ASSOCIATED PROTEIN 20"/>
    <property type="match status" value="1"/>
</dbReference>
<evidence type="ECO:0000313" key="2">
    <source>
        <dbReference type="EMBL" id="SFV68511.1"/>
    </source>
</evidence>
<dbReference type="Gene3D" id="1.50.10.20">
    <property type="match status" value="1"/>
</dbReference>
<accession>A0A1W1CS57</accession>
<proteinExistence type="predicted"/>
<dbReference type="AlphaFoldDB" id="A0A1W1CS57"/>
<dbReference type="EMBL" id="FPHN01000249">
    <property type="protein sequence ID" value="SFV68511.1"/>
    <property type="molecule type" value="Genomic_DNA"/>
</dbReference>
<dbReference type="SUPFAM" id="SSF52833">
    <property type="entry name" value="Thioredoxin-like"/>
    <property type="match status" value="1"/>
</dbReference>
<dbReference type="Pfam" id="PF03190">
    <property type="entry name" value="Thioredox_DsbH"/>
    <property type="match status" value="1"/>
</dbReference>
<dbReference type="PANTHER" id="PTHR42899:SF1">
    <property type="entry name" value="SPERMATOGENESIS-ASSOCIATED PROTEIN 20"/>
    <property type="match status" value="1"/>
</dbReference>
<dbReference type="InterPro" id="IPR004879">
    <property type="entry name" value="Ssp411-like_TRX"/>
</dbReference>
<dbReference type="GO" id="GO:0004798">
    <property type="term" value="F:dTMP kinase activity"/>
    <property type="evidence" value="ECO:0007669"/>
    <property type="project" value="UniProtKB-EC"/>
</dbReference>
<dbReference type="Gene3D" id="3.40.30.10">
    <property type="entry name" value="Glutaredoxin"/>
    <property type="match status" value="1"/>
</dbReference>
<dbReference type="GO" id="GO:0005975">
    <property type="term" value="P:carbohydrate metabolic process"/>
    <property type="evidence" value="ECO:0007669"/>
    <property type="project" value="InterPro"/>
</dbReference>
<dbReference type="PIRSF" id="PIRSF006402">
    <property type="entry name" value="UCP006402_thioredoxin"/>
    <property type="match status" value="1"/>
</dbReference>
<dbReference type="EC" id="2.7.4.9" evidence="2"/>